<organism evidence="1 2">
    <name type="scientific">Tepidibacter thalassicus DSM 15285</name>
    <dbReference type="NCBI Taxonomy" id="1123350"/>
    <lineage>
        <taxon>Bacteria</taxon>
        <taxon>Bacillati</taxon>
        <taxon>Bacillota</taxon>
        <taxon>Clostridia</taxon>
        <taxon>Peptostreptococcales</taxon>
        <taxon>Peptostreptococcaceae</taxon>
        <taxon>Tepidibacter</taxon>
    </lineage>
</organism>
<keyword evidence="2" id="KW-1185">Reference proteome</keyword>
<reference evidence="2" key="1">
    <citation type="submission" date="2016-11" db="EMBL/GenBank/DDBJ databases">
        <authorList>
            <person name="Varghese N."/>
            <person name="Submissions S."/>
        </authorList>
    </citation>
    <scope>NUCLEOTIDE SEQUENCE [LARGE SCALE GENOMIC DNA]</scope>
    <source>
        <strain evidence="2">DSM 15285</strain>
    </source>
</reference>
<accession>A0A1M5P1F8</accession>
<dbReference type="OrthoDB" id="3191472at2"/>
<dbReference type="Pfam" id="PF08876">
    <property type="entry name" value="DUF1836"/>
    <property type="match status" value="1"/>
</dbReference>
<dbReference type="PANTHER" id="PTHR40056:SF1">
    <property type="entry name" value="DUF1836 DOMAIN-CONTAINING PROTEIN"/>
    <property type="match status" value="1"/>
</dbReference>
<evidence type="ECO:0000313" key="2">
    <source>
        <dbReference type="Proteomes" id="UP000242520"/>
    </source>
</evidence>
<dbReference type="RefSeq" id="WP_072723128.1">
    <property type="nucleotide sequence ID" value="NZ_FQXH01000005.1"/>
</dbReference>
<sequence length="196" mass="23002">MINETELIKLVKDLYLGDKVLLTDIPDLKLYMDQVTNFIDEKLGNLKRHENDKILTKTMINNYTKHGILMPPENKKYTKQHIILMILVYYLKQILTLDDIKELFGPILKDMTNTEDDIISLEDIYSIFLELKDNAIDEFENSLSKNIYSIKEKVKNLDNENQDLAQLFLIVIMLIAQANTQKRLAEKIIDTYFKNN</sequence>
<dbReference type="PANTHER" id="PTHR40056">
    <property type="entry name" value="HYPOTHETICAL CYTOSOLIC PROTEIN"/>
    <property type="match status" value="1"/>
</dbReference>
<gene>
    <name evidence="1" type="ORF">SAMN02744040_00336</name>
</gene>
<dbReference type="AlphaFoldDB" id="A0A1M5P1F8"/>
<name>A0A1M5P1F8_9FIRM</name>
<evidence type="ECO:0008006" key="3">
    <source>
        <dbReference type="Google" id="ProtNLM"/>
    </source>
</evidence>
<dbReference type="STRING" id="1123350.SAMN02744040_00336"/>
<dbReference type="InterPro" id="IPR014975">
    <property type="entry name" value="DUF1836"/>
</dbReference>
<evidence type="ECO:0000313" key="1">
    <source>
        <dbReference type="EMBL" id="SHG95631.1"/>
    </source>
</evidence>
<protein>
    <recommendedName>
        <fullName evidence="3">DUF1836 domain-containing protein</fullName>
    </recommendedName>
</protein>
<dbReference type="EMBL" id="FQXH01000005">
    <property type="protein sequence ID" value="SHG95631.1"/>
    <property type="molecule type" value="Genomic_DNA"/>
</dbReference>
<dbReference type="Proteomes" id="UP000242520">
    <property type="component" value="Unassembled WGS sequence"/>
</dbReference>
<proteinExistence type="predicted"/>